<dbReference type="GO" id="GO:1990904">
    <property type="term" value="C:ribonucleoprotein complex"/>
    <property type="evidence" value="ECO:0007669"/>
    <property type="project" value="UniProtKB-KW"/>
</dbReference>
<dbReference type="Gene3D" id="1.10.287.10">
    <property type="entry name" value="S15/NS1, RNA-binding"/>
    <property type="match status" value="1"/>
</dbReference>
<dbReference type="SUPFAM" id="SSF47060">
    <property type="entry name" value="S15/NS1 RNA-binding domain"/>
    <property type="match status" value="1"/>
</dbReference>
<comment type="caution">
    <text evidence="5">The sequence shown here is derived from an EMBL/GenBank/DDBJ whole genome shotgun (WGS) entry which is preliminary data.</text>
</comment>
<dbReference type="AlphaFoldDB" id="A0AAV5GEP7"/>
<dbReference type="NCBIfam" id="TIGR00952">
    <property type="entry name" value="S15_bact"/>
    <property type="match status" value="1"/>
</dbReference>
<evidence type="ECO:0000256" key="2">
    <source>
        <dbReference type="ARBA" id="ARBA00022980"/>
    </source>
</evidence>
<keyword evidence="2" id="KW-0689">Ribosomal protein</keyword>
<keyword evidence="3" id="KW-0687">Ribonucleoprotein</keyword>
<feature type="region of interest" description="Disordered" evidence="4">
    <location>
        <begin position="32"/>
        <end position="58"/>
    </location>
</feature>
<dbReference type="Pfam" id="PF00312">
    <property type="entry name" value="Ribosomal_S15"/>
    <property type="match status" value="1"/>
</dbReference>
<dbReference type="InterPro" id="IPR005290">
    <property type="entry name" value="Ribosomal_uS15_bac-type"/>
</dbReference>
<dbReference type="CDD" id="cd00677">
    <property type="entry name" value="S15_NS1_EPRS_RNA-bind"/>
    <property type="match status" value="1"/>
</dbReference>
<dbReference type="GO" id="GO:0003735">
    <property type="term" value="F:structural constituent of ribosome"/>
    <property type="evidence" value="ECO:0007669"/>
    <property type="project" value="InterPro"/>
</dbReference>
<name>A0AAV5GEP7_9BASI</name>
<proteinExistence type="inferred from homology"/>
<dbReference type="SMART" id="SM01387">
    <property type="entry name" value="Ribosomal_S15"/>
    <property type="match status" value="1"/>
</dbReference>
<dbReference type="Proteomes" id="UP001342314">
    <property type="component" value="Unassembled WGS sequence"/>
</dbReference>
<reference evidence="5 6" key="1">
    <citation type="submission" date="2021-12" db="EMBL/GenBank/DDBJ databases">
        <title>High titer production of polyol ester of fatty acids by Rhodotorula paludigena BS15 towards product separation-free biomass refinery.</title>
        <authorList>
            <person name="Mano J."/>
            <person name="Ono H."/>
            <person name="Tanaka T."/>
            <person name="Naito K."/>
            <person name="Sushida H."/>
            <person name="Ike M."/>
            <person name="Tokuyasu K."/>
            <person name="Kitaoka M."/>
        </authorList>
    </citation>
    <scope>NUCLEOTIDE SEQUENCE [LARGE SCALE GENOMIC DNA]</scope>
    <source>
        <strain evidence="5 6">BS15</strain>
    </source>
</reference>
<dbReference type="InterPro" id="IPR009068">
    <property type="entry name" value="uS15_NS1_RNA-bd_sf"/>
</dbReference>
<dbReference type="HAMAP" id="MF_01343_B">
    <property type="entry name" value="Ribosomal_uS15_B"/>
    <property type="match status" value="1"/>
</dbReference>
<dbReference type="GO" id="GO:0005737">
    <property type="term" value="C:cytoplasm"/>
    <property type="evidence" value="ECO:0007669"/>
    <property type="project" value="UniProtKB-ARBA"/>
</dbReference>
<dbReference type="EMBL" id="BQKY01000002">
    <property type="protein sequence ID" value="GJN87812.1"/>
    <property type="molecule type" value="Genomic_DNA"/>
</dbReference>
<evidence type="ECO:0000256" key="3">
    <source>
        <dbReference type="ARBA" id="ARBA00023274"/>
    </source>
</evidence>
<sequence length="318" mass="34203">MLSRIAAQQARTPLAAFASLAAPLAAASTSAAATAGSSQPRSFSTSAPAGESRARRKTRLVRKANLEKKAQLVRQHEQSRPDPVLGFAKGNDALWDKSLLKSILLNRDEVWAQPAQADATGAGADAAARGTAGAEGYTPELYNFGLDAQTAEQLSSVLPATAALRSTLGDQATSVDAIMLERFETATTREEAKRDALMRIVDLRNADSKGIEVENTRRIVATFGRTPGDTASPEVQSAILTMRIRSLAAHLISSPRDVQNRQALRQLISRRAKILKYLRAVSVSRYEECLDQIGVEPRAVEGEVIVSKAELRTMIRGA</sequence>
<accession>A0AAV5GEP7</accession>
<evidence type="ECO:0000256" key="4">
    <source>
        <dbReference type="SAM" id="MobiDB-lite"/>
    </source>
</evidence>
<evidence type="ECO:0008006" key="7">
    <source>
        <dbReference type="Google" id="ProtNLM"/>
    </source>
</evidence>
<evidence type="ECO:0000313" key="5">
    <source>
        <dbReference type="EMBL" id="GJN87812.1"/>
    </source>
</evidence>
<dbReference type="PANTHER" id="PTHR23321">
    <property type="entry name" value="RIBOSOMAL PROTEIN S15, BACTERIAL AND ORGANELLAR"/>
    <property type="match status" value="1"/>
</dbReference>
<feature type="compositionally biased region" description="Polar residues" evidence="4">
    <location>
        <begin position="36"/>
        <end position="47"/>
    </location>
</feature>
<gene>
    <name evidence="5" type="ORF">Rhopal_000767-T1</name>
</gene>
<dbReference type="PROSITE" id="PS00362">
    <property type="entry name" value="RIBOSOMAL_S15"/>
    <property type="match status" value="1"/>
</dbReference>
<keyword evidence="6" id="KW-1185">Reference proteome</keyword>
<dbReference type="PANTHER" id="PTHR23321:SF26">
    <property type="entry name" value="SMALL RIBOSOMAL SUBUNIT PROTEIN US15M"/>
    <property type="match status" value="1"/>
</dbReference>
<dbReference type="GO" id="GO:0005840">
    <property type="term" value="C:ribosome"/>
    <property type="evidence" value="ECO:0007669"/>
    <property type="project" value="UniProtKB-KW"/>
</dbReference>
<organism evidence="5 6">
    <name type="scientific">Rhodotorula paludigena</name>
    <dbReference type="NCBI Taxonomy" id="86838"/>
    <lineage>
        <taxon>Eukaryota</taxon>
        <taxon>Fungi</taxon>
        <taxon>Dikarya</taxon>
        <taxon>Basidiomycota</taxon>
        <taxon>Pucciniomycotina</taxon>
        <taxon>Microbotryomycetes</taxon>
        <taxon>Sporidiobolales</taxon>
        <taxon>Sporidiobolaceae</taxon>
        <taxon>Rhodotorula</taxon>
    </lineage>
</organism>
<evidence type="ECO:0000313" key="6">
    <source>
        <dbReference type="Proteomes" id="UP001342314"/>
    </source>
</evidence>
<comment type="similarity">
    <text evidence="1">Belongs to the universal ribosomal protein uS15 family.</text>
</comment>
<protein>
    <recommendedName>
        <fullName evidence="7">Ribosomal protein S15</fullName>
    </recommendedName>
</protein>
<dbReference type="InterPro" id="IPR000589">
    <property type="entry name" value="Ribosomal_uS15"/>
</dbReference>
<evidence type="ECO:0000256" key="1">
    <source>
        <dbReference type="ARBA" id="ARBA00008434"/>
    </source>
</evidence>
<dbReference type="GO" id="GO:0006412">
    <property type="term" value="P:translation"/>
    <property type="evidence" value="ECO:0007669"/>
    <property type="project" value="InterPro"/>
</dbReference>